<name>A0ABQ3VKF3_9CHLR</name>
<keyword evidence="2" id="KW-1185">Reference proteome</keyword>
<dbReference type="Gene3D" id="3.40.630.30">
    <property type="match status" value="1"/>
</dbReference>
<evidence type="ECO:0000313" key="1">
    <source>
        <dbReference type="EMBL" id="GHO86392.1"/>
    </source>
</evidence>
<reference evidence="1 2" key="1">
    <citation type="journal article" date="2021" name="Int. J. Syst. Evol. Microbiol.">
        <title>Reticulibacter mediterranei gen. nov., sp. nov., within the new family Reticulibacteraceae fam. nov., and Ktedonospora formicarum gen. nov., sp. nov., Ktedonobacter robiniae sp. nov., Dictyobacter formicarum sp. nov. and Dictyobacter arantiisoli sp. nov., belonging to the class Ktedonobacteria.</title>
        <authorList>
            <person name="Yabe S."/>
            <person name="Zheng Y."/>
            <person name="Wang C.M."/>
            <person name="Sakai Y."/>
            <person name="Abe K."/>
            <person name="Yokota A."/>
            <person name="Donadio S."/>
            <person name="Cavaletti L."/>
            <person name="Monciardini P."/>
        </authorList>
    </citation>
    <scope>NUCLEOTIDE SEQUENCE [LARGE SCALE GENOMIC DNA]</scope>
    <source>
        <strain evidence="1 2">SOSP1-9</strain>
    </source>
</reference>
<proteinExistence type="predicted"/>
<dbReference type="Proteomes" id="UP000635565">
    <property type="component" value="Unassembled WGS sequence"/>
</dbReference>
<dbReference type="SUPFAM" id="SSF55729">
    <property type="entry name" value="Acyl-CoA N-acyltransferases (Nat)"/>
    <property type="match status" value="1"/>
</dbReference>
<accession>A0ABQ3VKF3</accession>
<dbReference type="InterPro" id="IPR016181">
    <property type="entry name" value="Acyl_CoA_acyltransferase"/>
</dbReference>
<evidence type="ECO:0008006" key="3">
    <source>
        <dbReference type="Google" id="ProtNLM"/>
    </source>
</evidence>
<organism evidence="1 2">
    <name type="scientific">Dictyobacter formicarum</name>
    <dbReference type="NCBI Taxonomy" id="2778368"/>
    <lineage>
        <taxon>Bacteria</taxon>
        <taxon>Bacillati</taxon>
        <taxon>Chloroflexota</taxon>
        <taxon>Ktedonobacteria</taxon>
        <taxon>Ktedonobacterales</taxon>
        <taxon>Dictyobacteraceae</taxon>
        <taxon>Dictyobacter</taxon>
    </lineage>
</organism>
<dbReference type="RefSeq" id="WP_201364033.1">
    <property type="nucleotide sequence ID" value="NZ_BNJJ01000012.1"/>
</dbReference>
<gene>
    <name evidence="1" type="ORF">KSZ_43980</name>
</gene>
<evidence type="ECO:0000313" key="2">
    <source>
        <dbReference type="Proteomes" id="UP000635565"/>
    </source>
</evidence>
<comment type="caution">
    <text evidence="1">The sequence shown here is derived from an EMBL/GenBank/DDBJ whole genome shotgun (WGS) entry which is preliminary data.</text>
</comment>
<dbReference type="EMBL" id="BNJJ01000012">
    <property type="protein sequence ID" value="GHO86392.1"/>
    <property type="molecule type" value="Genomic_DNA"/>
</dbReference>
<sequence length="198" mass="22697">MHGDQEHNRAVKQTAYLWTWWQGDPLPFFAEIKGWHVETSDDVPMIAKMSNISKKSAEARFQMGHLPYLAYLDNNLVAYGWSAVREAEFGSPGIHFQLPLHNLYLYHFMTLLPWRGHGFYPRLLQEVIKRSEADYQRFWIIHQISNQASRNGIARAGFHIADSIVHVAKNGQALLPEANEDRARAGAELLGLPLLARH</sequence>
<protein>
    <recommendedName>
        <fullName evidence="3">N-acetyltransferase domain-containing protein</fullName>
    </recommendedName>
</protein>